<protein>
    <submittedName>
        <fullName evidence="2">Uncharacterized protein</fullName>
    </submittedName>
</protein>
<dbReference type="GO" id="GO:0005634">
    <property type="term" value="C:nucleus"/>
    <property type="evidence" value="ECO:0007669"/>
    <property type="project" value="TreeGrafter"/>
</dbReference>
<dbReference type="EMBL" id="LSRQ01003865">
    <property type="protein sequence ID" value="OAY70548.1"/>
    <property type="molecule type" value="Genomic_DNA"/>
</dbReference>
<accession>A0A199V0N2</accession>
<gene>
    <name evidence="2" type="ORF">ACMD2_11235</name>
</gene>
<feature type="region of interest" description="Disordered" evidence="1">
    <location>
        <begin position="86"/>
        <end position="105"/>
    </location>
</feature>
<proteinExistence type="predicted"/>
<dbReference type="InterPro" id="IPR055304">
    <property type="entry name" value="CHCHD2/10-like"/>
</dbReference>
<dbReference type="Proteomes" id="UP000092600">
    <property type="component" value="Unassembled WGS sequence"/>
</dbReference>
<sequence>MARRSSGGRSAPRAAPRAAPLVRPHLQLLLRVVDLFSEELITIAQGMAFGTGSAMAHRAVDAVMGPRTIQHETVATEATAAAATPMGNAVGSDACGSTQRLSRLR</sequence>
<dbReference type="AlphaFoldDB" id="A0A199V0N2"/>
<evidence type="ECO:0000256" key="1">
    <source>
        <dbReference type="SAM" id="MobiDB-lite"/>
    </source>
</evidence>
<organism evidence="2 3">
    <name type="scientific">Ananas comosus</name>
    <name type="common">Pineapple</name>
    <name type="synonym">Ananas ananas</name>
    <dbReference type="NCBI Taxonomy" id="4615"/>
    <lineage>
        <taxon>Eukaryota</taxon>
        <taxon>Viridiplantae</taxon>
        <taxon>Streptophyta</taxon>
        <taxon>Embryophyta</taxon>
        <taxon>Tracheophyta</taxon>
        <taxon>Spermatophyta</taxon>
        <taxon>Magnoliopsida</taxon>
        <taxon>Liliopsida</taxon>
        <taxon>Poales</taxon>
        <taxon>Bromeliaceae</taxon>
        <taxon>Bromelioideae</taxon>
        <taxon>Ananas</taxon>
    </lineage>
</organism>
<dbReference type="PANTHER" id="PTHR13523:SF2">
    <property type="entry name" value="COILED-COIL-HELIX-COILED-COIL-HELIX DOMAIN CONTAINING 2, ISOFORM A-RELATED"/>
    <property type="match status" value="1"/>
</dbReference>
<comment type="caution">
    <text evidence="2">The sequence shown here is derived from an EMBL/GenBank/DDBJ whole genome shotgun (WGS) entry which is preliminary data.</text>
</comment>
<dbReference type="GO" id="GO:0007005">
    <property type="term" value="P:mitochondrion organization"/>
    <property type="evidence" value="ECO:0007669"/>
    <property type="project" value="InterPro"/>
</dbReference>
<evidence type="ECO:0000313" key="3">
    <source>
        <dbReference type="Proteomes" id="UP000092600"/>
    </source>
</evidence>
<feature type="compositionally biased region" description="Polar residues" evidence="1">
    <location>
        <begin position="95"/>
        <end position="105"/>
    </location>
</feature>
<evidence type="ECO:0000313" key="2">
    <source>
        <dbReference type="EMBL" id="OAY70548.1"/>
    </source>
</evidence>
<name>A0A199V0N2_ANACO</name>
<dbReference type="GO" id="GO:0005739">
    <property type="term" value="C:mitochondrion"/>
    <property type="evidence" value="ECO:0007669"/>
    <property type="project" value="TreeGrafter"/>
</dbReference>
<dbReference type="PANTHER" id="PTHR13523">
    <property type="entry name" value="COILED-COIL-HELIX-COILED-COIL-HELIX DOMAIN CONTAINING 2/NUR77"/>
    <property type="match status" value="1"/>
</dbReference>
<reference evidence="2 3" key="1">
    <citation type="journal article" date="2016" name="DNA Res.">
        <title>The draft genome of MD-2 pineapple using hybrid error correction of long reads.</title>
        <authorList>
            <person name="Redwan R.M."/>
            <person name="Saidin A."/>
            <person name="Kumar S.V."/>
        </authorList>
    </citation>
    <scope>NUCLEOTIDE SEQUENCE [LARGE SCALE GENOMIC DNA]</scope>
    <source>
        <strain evidence="3">cv. MD2</strain>
        <tissue evidence="2">Leaf</tissue>
    </source>
</reference>
<dbReference type="STRING" id="4615.A0A199V0N2"/>